<proteinExistence type="predicted"/>
<name>A0ABW4QLM8_9BACL</name>
<evidence type="ECO:0000313" key="1">
    <source>
        <dbReference type="EMBL" id="MFD1864354.1"/>
    </source>
</evidence>
<accession>A0ABW4QLM8</accession>
<keyword evidence="2" id="KW-1185">Reference proteome</keyword>
<comment type="caution">
    <text evidence="1">The sequence shown here is derived from an EMBL/GenBank/DDBJ whole genome shotgun (WGS) entry which is preliminary data.</text>
</comment>
<dbReference type="RefSeq" id="WP_204892868.1">
    <property type="nucleotide sequence ID" value="NZ_JBHUFW010000012.1"/>
</dbReference>
<sequence>MADAVRLLAELQKRMPDISVCGWLEGQCRTSFQTGKSQKGFLIASESHLLFFSKQAQKETPLLSVAFSEIEAVSAGLSGSLNLLCHLKNGEHVMLSSITQGSLPDFLGHLKWKCFGRQEDLSG</sequence>
<organism evidence="1 2">
    <name type="scientific">Planococcus chinensis</name>
    <dbReference type="NCBI Taxonomy" id="272917"/>
    <lineage>
        <taxon>Bacteria</taxon>
        <taxon>Bacillati</taxon>
        <taxon>Bacillota</taxon>
        <taxon>Bacilli</taxon>
        <taxon>Bacillales</taxon>
        <taxon>Caryophanaceae</taxon>
        <taxon>Planococcus</taxon>
    </lineage>
</organism>
<gene>
    <name evidence="1" type="ORF">ACFSDB_15740</name>
</gene>
<dbReference type="Proteomes" id="UP001597273">
    <property type="component" value="Unassembled WGS sequence"/>
</dbReference>
<protein>
    <recommendedName>
        <fullName evidence="3">YokE-like PH domain-containing protein</fullName>
    </recommendedName>
</protein>
<evidence type="ECO:0000313" key="2">
    <source>
        <dbReference type="Proteomes" id="UP001597273"/>
    </source>
</evidence>
<reference evidence="2" key="1">
    <citation type="journal article" date="2019" name="Int. J. Syst. Evol. Microbiol.">
        <title>The Global Catalogue of Microorganisms (GCM) 10K type strain sequencing project: providing services to taxonomists for standard genome sequencing and annotation.</title>
        <authorList>
            <consortium name="The Broad Institute Genomics Platform"/>
            <consortium name="The Broad Institute Genome Sequencing Center for Infectious Disease"/>
            <person name="Wu L."/>
            <person name="Ma J."/>
        </authorList>
    </citation>
    <scope>NUCLEOTIDE SEQUENCE [LARGE SCALE GENOMIC DNA]</scope>
    <source>
        <strain evidence="2">CGMCC 1.15475</strain>
    </source>
</reference>
<dbReference type="EMBL" id="JBHUFW010000012">
    <property type="protein sequence ID" value="MFD1864354.1"/>
    <property type="molecule type" value="Genomic_DNA"/>
</dbReference>
<evidence type="ECO:0008006" key="3">
    <source>
        <dbReference type="Google" id="ProtNLM"/>
    </source>
</evidence>